<dbReference type="SUPFAM" id="SSF55729">
    <property type="entry name" value="Acyl-CoA N-acyltransferases (Nat)"/>
    <property type="match status" value="1"/>
</dbReference>
<dbReference type="EMBL" id="JBEXIP010000059">
    <property type="protein sequence ID" value="MET8438414.1"/>
    <property type="molecule type" value="Genomic_DNA"/>
</dbReference>
<evidence type="ECO:0000259" key="1">
    <source>
        <dbReference type="PROSITE" id="PS51186"/>
    </source>
</evidence>
<dbReference type="Gene3D" id="3.40.630.30">
    <property type="match status" value="1"/>
</dbReference>
<proteinExistence type="predicted"/>
<comment type="caution">
    <text evidence="2">The sequence shown here is derived from an EMBL/GenBank/DDBJ whole genome shotgun (WGS) entry which is preliminary data.</text>
</comment>
<dbReference type="RefSeq" id="WP_356672076.1">
    <property type="nucleotide sequence ID" value="NZ_JBEXEF010000063.1"/>
</dbReference>
<evidence type="ECO:0000313" key="2">
    <source>
        <dbReference type="EMBL" id="MET8438414.1"/>
    </source>
</evidence>
<sequence length="286" mass="30436">MTWTFTDDVDVFLDAAGAWLATRPAENTLVLTITATLRSSGPHAYGDGAPVLGWWRGPDGEVAGTLIQTPPYRPLLGVVAPEALGPLAAAFPLTAVNADRTTAEALAAGWPGHRVEEEQRLYRLGELIPPSPAPPGRARSATITDRALLVAWHRAFAADIGQPDTHAERMVDERTASGDLTLWETGGVPVSMAGVSPRVAGAVRVTAVYTPPEHRGHGYAAAVTAEVSRAARQAGAREVLLFTDLANPTSNGVYRRIGYEALSDRLLISREAQGRRAKGHRSNRCG</sequence>
<feature type="domain" description="N-acetyltransferase" evidence="1">
    <location>
        <begin position="136"/>
        <end position="286"/>
    </location>
</feature>
<organism evidence="2 3">
    <name type="scientific">Streptomyces sp. 900116325</name>
    <dbReference type="NCBI Taxonomy" id="3154295"/>
    <lineage>
        <taxon>Bacteria</taxon>
        <taxon>Bacillati</taxon>
        <taxon>Actinomycetota</taxon>
        <taxon>Actinomycetes</taxon>
        <taxon>Kitasatosporales</taxon>
        <taxon>Streptomycetaceae</taxon>
        <taxon>Streptomyces</taxon>
    </lineage>
</organism>
<dbReference type="Proteomes" id="UP001550044">
    <property type="component" value="Unassembled WGS sequence"/>
</dbReference>
<dbReference type="CDD" id="cd04301">
    <property type="entry name" value="NAT_SF"/>
    <property type="match status" value="1"/>
</dbReference>
<dbReference type="Pfam" id="PF00583">
    <property type="entry name" value="Acetyltransf_1"/>
    <property type="match status" value="1"/>
</dbReference>
<dbReference type="PROSITE" id="PS51186">
    <property type="entry name" value="GNAT"/>
    <property type="match status" value="1"/>
</dbReference>
<name>A0ABV2UKP4_9ACTN</name>
<protein>
    <submittedName>
        <fullName evidence="2">GNAT family N-acetyltransferase</fullName>
        <ecNumber evidence="2">2.3.1.-</ecNumber>
    </submittedName>
</protein>
<dbReference type="EC" id="2.3.1.-" evidence="2"/>
<dbReference type="InterPro" id="IPR016181">
    <property type="entry name" value="Acyl_CoA_acyltransferase"/>
</dbReference>
<dbReference type="InterPro" id="IPR000182">
    <property type="entry name" value="GNAT_dom"/>
</dbReference>
<keyword evidence="2" id="KW-0808">Transferase</keyword>
<evidence type="ECO:0000313" key="3">
    <source>
        <dbReference type="Proteomes" id="UP001550044"/>
    </source>
</evidence>
<reference evidence="2 3" key="1">
    <citation type="submission" date="2024-06" db="EMBL/GenBank/DDBJ databases">
        <title>The Natural Products Discovery Center: Release of the First 8490 Sequenced Strains for Exploring Actinobacteria Biosynthetic Diversity.</title>
        <authorList>
            <person name="Kalkreuter E."/>
            <person name="Kautsar S.A."/>
            <person name="Yang D."/>
            <person name="Bader C.D."/>
            <person name="Teijaro C.N."/>
            <person name="Fluegel L."/>
            <person name="Davis C.M."/>
            <person name="Simpson J.R."/>
            <person name="Lauterbach L."/>
            <person name="Steele A.D."/>
            <person name="Gui C."/>
            <person name="Meng S."/>
            <person name="Li G."/>
            <person name="Viehrig K."/>
            <person name="Ye F."/>
            <person name="Su P."/>
            <person name="Kiefer A.F."/>
            <person name="Nichols A."/>
            <person name="Cepeda A.J."/>
            <person name="Yan W."/>
            <person name="Fan B."/>
            <person name="Jiang Y."/>
            <person name="Adhikari A."/>
            <person name="Zheng C.-J."/>
            <person name="Schuster L."/>
            <person name="Cowan T.M."/>
            <person name="Smanski M.J."/>
            <person name="Chevrette M.G."/>
            <person name="De Carvalho L.P.S."/>
            <person name="Shen B."/>
        </authorList>
    </citation>
    <scope>NUCLEOTIDE SEQUENCE [LARGE SCALE GENOMIC DNA]</scope>
    <source>
        <strain evidence="2 3">NPDC005137</strain>
    </source>
</reference>
<keyword evidence="2" id="KW-0012">Acyltransferase</keyword>
<dbReference type="GO" id="GO:0016746">
    <property type="term" value="F:acyltransferase activity"/>
    <property type="evidence" value="ECO:0007669"/>
    <property type="project" value="UniProtKB-KW"/>
</dbReference>
<accession>A0ABV2UKP4</accession>
<gene>
    <name evidence="2" type="ORF">ABZV61_38015</name>
</gene>
<keyword evidence="3" id="KW-1185">Reference proteome</keyword>